<comment type="caution">
    <text evidence="1">The sequence shown here is derived from an EMBL/GenBank/DDBJ whole genome shotgun (WGS) entry which is preliminary data.</text>
</comment>
<name>A0ABW3K348_9BACT</name>
<dbReference type="InterPro" id="IPR025560">
    <property type="entry name" value="Imm22"/>
</dbReference>
<protein>
    <submittedName>
        <fullName evidence="1">Immunity 22 family protein</fullName>
    </submittedName>
</protein>
<sequence length="133" mass="15959">MTRREICDFWIGKFDNSTDYFDFVGENPEFYQDEADIDEKYISKFAKSQRENWIDHDFMESGLENGEESFFERFKKYSYSDQWIKTLSERISETDLSEINTVIFITKGRIKNPISISESNFTLRYIGQIEYTI</sequence>
<accession>A0ABW3K348</accession>
<dbReference type="EMBL" id="JBHTKA010000004">
    <property type="protein sequence ID" value="MFD1000343.1"/>
    <property type="molecule type" value="Genomic_DNA"/>
</dbReference>
<dbReference type="Pfam" id="PF14112">
    <property type="entry name" value="DUF4284"/>
    <property type="match status" value="1"/>
</dbReference>
<keyword evidence="2" id="KW-1185">Reference proteome</keyword>
<proteinExistence type="predicted"/>
<gene>
    <name evidence="1" type="ORF">ACFQ21_13555</name>
</gene>
<evidence type="ECO:0000313" key="1">
    <source>
        <dbReference type="EMBL" id="MFD1000343.1"/>
    </source>
</evidence>
<evidence type="ECO:0000313" key="2">
    <source>
        <dbReference type="Proteomes" id="UP001597112"/>
    </source>
</evidence>
<organism evidence="1 2">
    <name type="scientific">Ohtaekwangia kribbensis</name>
    <dbReference type="NCBI Taxonomy" id="688913"/>
    <lineage>
        <taxon>Bacteria</taxon>
        <taxon>Pseudomonadati</taxon>
        <taxon>Bacteroidota</taxon>
        <taxon>Cytophagia</taxon>
        <taxon>Cytophagales</taxon>
        <taxon>Fulvivirgaceae</taxon>
        <taxon>Ohtaekwangia</taxon>
    </lineage>
</organism>
<reference evidence="2" key="1">
    <citation type="journal article" date="2019" name="Int. J. Syst. Evol. Microbiol.">
        <title>The Global Catalogue of Microorganisms (GCM) 10K type strain sequencing project: providing services to taxonomists for standard genome sequencing and annotation.</title>
        <authorList>
            <consortium name="The Broad Institute Genomics Platform"/>
            <consortium name="The Broad Institute Genome Sequencing Center for Infectious Disease"/>
            <person name="Wu L."/>
            <person name="Ma J."/>
        </authorList>
    </citation>
    <scope>NUCLEOTIDE SEQUENCE [LARGE SCALE GENOMIC DNA]</scope>
    <source>
        <strain evidence="2">CCUG 58938</strain>
    </source>
</reference>
<dbReference type="Proteomes" id="UP001597112">
    <property type="component" value="Unassembled WGS sequence"/>
</dbReference>
<dbReference type="RefSeq" id="WP_377579750.1">
    <property type="nucleotide sequence ID" value="NZ_JBHTKA010000004.1"/>
</dbReference>